<dbReference type="SUPFAM" id="SSF52540">
    <property type="entry name" value="P-loop containing nucleoside triphosphate hydrolases"/>
    <property type="match status" value="1"/>
</dbReference>
<sequence>MREHLFLAARGSGQRRTSLFAALAERPDWARADAMAERVGLSAERGTPAGALSHGQQRQLEIGMALAGGPRQLLLDEPAAGLSPGERGRLLELLSELEPDMTVLLIEHDMDIALEFASVVTILHQGQTVVTGSPEEIQASEEVHALYLGAVHG</sequence>
<proteinExistence type="predicted"/>
<dbReference type="GO" id="GO:0016887">
    <property type="term" value="F:ATP hydrolysis activity"/>
    <property type="evidence" value="ECO:0007669"/>
    <property type="project" value="InterPro"/>
</dbReference>
<evidence type="ECO:0000256" key="3">
    <source>
        <dbReference type="ARBA" id="ARBA00022840"/>
    </source>
</evidence>
<dbReference type="GO" id="GO:0015192">
    <property type="term" value="F:L-phenylalanine transmembrane transporter activity"/>
    <property type="evidence" value="ECO:0007669"/>
    <property type="project" value="TreeGrafter"/>
</dbReference>
<comment type="caution">
    <text evidence="5">The sequence shown here is derived from an EMBL/GenBank/DDBJ whole genome shotgun (WGS) entry which is preliminary data.</text>
</comment>
<dbReference type="EMBL" id="JEME01001089">
    <property type="protein sequence ID" value="KYG08129.1"/>
    <property type="molecule type" value="Genomic_DNA"/>
</dbReference>
<dbReference type="GO" id="GO:1903806">
    <property type="term" value="P:L-isoleucine import across plasma membrane"/>
    <property type="evidence" value="ECO:0007669"/>
    <property type="project" value="TreeGrafter"/>
</dbReference>
<dbReference type="PANTHER" id="PTHR45772">
    <property type="entry name" value="CONSERVED COMPONENT OF ABC TRANSPORTER FOR NATURAL AMINO ACIDS-RELATED"/>
    <property type="match status" value="1"/>
</dbReference>
<keyword evidence="2" id="KW-0547">Nucleotide-binding</keyword>
<dbReference type="Proteomes" id="UP000075502">
    <property type="component" value="Unassembled WGS sequence"/>
</dbReference>
<dbReference type="Pfam" id="PF00005">
    <property type="entry name" value="ABC_tran"/>
    <property type="match status" value="1"/>
</dbReference>
<gene>
    <name evidence="5" type="ORF">BE21_25435</name>
</gene>
<dbReference type="GO" id="GO:0042941">
    <property type="term" value="P:D-alanine transmembrane transport"/>
    <property type="evidence" value="ECO:0007669"/>
    <property type="project" value="TreeGrafter"/>
</dbReference>
<dbReference type="Gene3D" id="3.40.50.300">
    <property type="entry name" value="P-loop containing nucleotide triphosphate hydrolases"/>
    <property type="match status" value="1"/>
</dbReference>
<dbReference type="GO" id="GO:1903805">
    <property type="term" value="P:L-valine import across plasma membrane"/>
    <property type="evidence" value="ECO:0007669"/>
    <property type="project" value="TreeGrafter"/>
</dbReference>
<dbReference type="GO" id="GO:0005304">
    <property type="term" value="F:L-valine transmembrane transporter activity"/>
    <property type="evidence" value="ECO:0007669"/>
    <property type="project" value="TreeGrafter"/>
</dbReference>
<evidence type="ECO:0000259" key="4">
    <source>
        <dbReference type="Pfam" id="PF00005"/>
    </source>
</evidence>
<organism evidence="5 6">
    <name type="scientific">Sorangium cellulosum</name>
    <name type="common">Polyangium cellulosum</name>
    <dbReference type="NCBI Taxonomy" id="56"/>
    <lineage>
        <taxon>Bacteria</taxon>
        <taxon>Pseudomonadati</taxon>
        <taxon>Myxococcota</taxon>
        <taxon>Polyangia</taxon>
        <taxon>Polyangiales</taxon>
        <taxon>Polyangiaceae</taxon>
        <taxon>Sorangium</taxon>
    </lineage>
</organism>
<feature type="domain" description="ABC transporter" evidence="4">
    <location>
        <begin position="25"/>
        <end position="79"/>
    </location>
</feature>
<dbReference type="AlphaFoldDB" id="A0A150TTU6"/>
<dbReference type="GO" id="GO:0015808">
    <property type="term" value="P:L-alanine transport"/>
    <property type="evidence" value="ECO:0007669"/>
    <property type="project" value="TreeGrafter"/>
</dbReference>
<dbReference type="InterPro" id="IPR051120">
    <property type="entry name" value="ABC_AA/LPS_Transport"/>
</dbReference>
<keyword evidence="1" id="KW-0813">Transport</keyword>
<dbReference type="InterPro" id="IPR027417">
    <property type="entry name" value="P-loop_NTPase"/>
</dbReference>
<keyword evidence="3" id="KW-0067">ATP-binding</keyword>
<protein>
    <recommendedName>
        <fullName evidence="4">ABC transporter domain-containing protein</fullName>
    </recommendedName>
</protein>
<reference evidence="5 6" key="1">
    <citation type="submission" date="2014-02" db="EMBL/GenBank/DDBJ databases">
        <title>The small core and large imbalanced accessory genome model reveals a collaborative survival strategy of Sorangium cellulosum strains in nature.</title>
        <authorList>
            <person name="Han K."/>
            <person name="Peng R."/>
            <person name="Blom J."/>
            <person name="Li Y.-Z."/>
        </authorList>
    </citation>
    <scope>NUCLEOTIDE SEQUENCE [LARGE SCALE GENOMIC DNA]</scope>
    <source>
        <strain evidence="5 6">So0007-03</strain>
    </source>
</reference>
<dbReference type="GO" id="GO:0015188">
    <property type="term" value="F:L-isoleucine transmembrane transporter activity"/>
    <property type="evidence" value="ECO:0007669"/>
    <property type="project" value="TreeGrafter"/>
</dbReference>
<evidence type="ECO:0000313" key="6">
    <source>
        <dbReference type="Proteomes" id="UP000075502"/>
    </source>
</evidence>
<accession>A0A150TTU6</accession>
<name>A0A150TTU6_SORCE</name>
<dbReference type="PANTHER" id="PTHR45772:SF7">
    <property type="entry name" value="AMINO ACID ABC TRANSPORTER ATP-BINDING PROTEIN"/>
    <property type="match status" value="1"/>
</dbReference>
<evidence type="ECO:0000256" key="2">
    <source>
        <dbReference type="ARBA" id="ARBA00022741"/>
    </source>
</evidence>
<dbReference type="GO" id="GO:0005524">
    <property type="term" value="F:ATP binding"/>
    <property type="evidence" value="ECO:0007669"/>
    <property type="project" value="UniProtKB-KW"/>
</dbReference>
<evidence type="ECO:0000256" key="1">
    <source>
        <dbReference type="ARBA" id="ARBA00022448"/>
    </source>
</evidence>
<evidence type="ECO:0000313" key="5">
    <source>
        <dbReference type="EMBL" id="KYG08129.1"/>
    </source>
</evidence>
<dbReference type="InterPro" id="IPR003439">
    <property type="entry name" value="ABC_transporter-like_ATP-bd"/>
</dbReference>
<dbReference type="GO" id="GO:0005886">
    <property type="term" value="C:plasma membrane"/>
    <property type="evidence" value="ECO:0007669"/>
    <property type="project" value="TreeGrafter"/>
</dbReference>